<proteinExistence type="predicted"/>
<dbReference type="InterPro" id="IPR003961">
    <property type="entry name" value="FN3_dom"/>
</dbReference>
<dbReference type="InterPro" id="IPR036415">
    <property type="entry name" value="Lamin_tail_dom_sf"/>
</dbReference>
<dbReference type="Gene3D" id="2.60.40.1260">
    <property type="entry name" value="Lamin Tail domain"/>
    <property type="match status" value="1"/>
</dbReference>
<dbReference type="InterPro" id="IPR026444">
    <property type="entry name" value="Secre_tail"/>
</dbReference>
<organism evidence="4 5">
    <name type="scientific">Winogradskyella pacifica</name>
    <dbReference type="NCBI Taxonomy" id="664642"/>
    <lineage>
        <taxon>Bacteria</taxon>
        <taxon>Pseudomonadati</taxon>
        <taxon>Bacteroidota</taxon>
        <taxon>Flavobacteriia</taxon>
        <taxon>Flavobacteriales</taxon>
        <taxon>Flavobacteriaceae</taxon>
        <taxon>Winogradskyella</taxon>
    </lineage>
</organism>
<gene>
    <name evidence="4" type="ORF">DFQ09_101295</name>
</gene>
<accession>A0A3D9N5V1</accession>
<protein>
    <submittedName>
        <fullName evidence="4">Putative secreted protein (Por secretion system target)</fullName>
    </submittedName>
</protein>
<evidence type="ECO:0000313" key="5">
    <source>
        <dbReference type="Proteomes" id="UP000256919"/>
    </source>
</evidence>
<dbReference type="PANTHER" id="PTHR46708">
    <property type="entry name" value="TENASCIN"/>
    <property type="match status" value="1"/>
</dbReference>
<dbReference type="RefSeq" id="WP_115807816.1">
    <property type="nucleotide sequence ID" value="NZ_QREI01000001.1"/>
</dbReference>
<dbReference type="SUPFAM" id="SSF49265">
    <property type="entry name" value="Fibronectin type III"/>
    <property type="match status" value="1"/>
</dbReference>
<keyword evidence="5" id="KW-1185">Reference proteome</keyword>
<dbReference type="PANTHER" id="PTHR46708:SF2">
    <property type="entry name" value="FIBRONECTIN TYPE-III DOMAIN-CONTAINING PROTEIN"/>
    <property type="match status" value="1"/>
</dbReference>
<dbReference type="SMART" id="SM00060">
    <property type="entry name" value="FN3"/>
    <property type="match status" value="4"/>
</dbReference>
<name>A0A3D9N5V1_9FLAO</name>
<dbReference type="Pfam" id="PF00932">
    <property type="entry name" value="LTD"/>
    <property type="match status" value="1"/>
</dbReference>
<dbReference type="Gene3D" id="2.60.40.2030">
    <property type="match status" value="1"/>
</dbReference>
<feature type="domain" description="LTD" evidence="3">
    <location>
        <begin position="950"/>
        <end position="1084"/>
    </location>
</feature>
<evidence type="ECO:0000313" key="4">
    <source>
        <dbReference type="EMBL" id="REE27464.1"/>
    </source>
</evidence>
<dbReference type="InterPro" id="IPR038081">
    <property type="entry name" value="CalX-like_sf"/>
</dbReference>
<sequence>MKHIYTFLIALFIGSFGFGQTTIYTQDFETLNTGYTASATEGSGFTDIFNRTNTNTGGNSSYFWAIEDTGVTPATITLDQIDVTGYADFTFSIDMLAHHYNDWDDADTFSITYTLDGGATQNLLWVRNAGGQYNQAASLDTDFDGVGDCGSGILPAITTGNSGCNVTSNTFATFSSSTIILSGNTTLDIVLSFEGMTSGDEGMYLDNIEVEGNLAGGGCTAPTAQASAYNTTSIGTTSATLNWTIGNGDEVLVLVKEGSAVDTDPEIGTTYTGNTVFTSGAQIGTGNYVVQSGSATSSVSITGLSEATTYHVAVYEYNTIDTCYELTELTGNFTTECSTPSEVNTFTATAGNEEVDLTWSNGSCFDEILVIAKETSAVTVTPSGDGTAYTANATFGSSADLGTSEYAVYKGIGTSVTVTGLTNGNTYHFSVFTRKATSWSTAVADDATLACTAPAIQASTFTTLSPTTTDVSIEFTRGGGDDVLVVMKEGSAVDTDPTSGTSYNANSIFNGSGASEIGTGNYVVFNGNNGTSNPGVGGTSLNISVSGLSPNTTYYLAVYEYNTTNTCYNLTELTGNFTTECSTPSDVSAFTANEGNTDVDLTWTNGTCYDEILVVAKAGSAVTNSPSGDGTAYTADVAFGFGTDIGSSEFVVYKGSGNSVSVTGLMNGTTYHFEVFARKASTWSSGITANAIPNLTYCDPNPSSVDGSGIINVNIGTINNSTSAESGNYGDYSAQSTDVSQGQTVTFNITFSTGIYDYNTKIWIDYNNNGNFDDFDEEVFSGTSDPSNLSGSFIIPVSASIGQHRLRIGGADSATPTPCYTGSYASYEDYTINVIAASTDTSVQFTSTSTTVLEDAGTYDLEFSIINEDLINATTFDVVLTSGDNTDIDGYTTQTVTFLGGTTTNQTVTITVTDDAIIEGDETLTFEIQNVTGGSSAAAGSSDSFDLTITASDAIIPATGDIVISEIMYNSLNTDDEWIEIYNASGNDITLDSDWELNYGSNSFDFSGTLITAGSYITIALGSNGDSIFNNDNPFTPDVSTIATPAATASTNNTNNLVNSSSTITIVFDPNGDDITIDTVTYDDGSPWPNAADGDGPSLELVDLASDNSLGSNWVASDNFGGTPGSGHPVTYTFNGTWSPSDPNGAATASDDIVITSGNAIISSDTAINSVTVNPGAGLTINSGVTLTVTNGLSLESSSSSYSSLITDGTISGTVNYDRFVNSIGSGANGTGGNDLISLPLMPIGLTFDTFITNGDNATEIADNGTFYAFAPYNNINASAYENFLMGASDILIKAKGYRVATDSGNLITFSGTPDNSTVNFPIVNPVLGNQWNLIGNPYPSYIDADLFLSVTNTALLDASAVAIYAYNSETYTGAAPTTSDFTIINKATIASLTGENFNIAPGQGFFVASNAIGGAIEFTPAMRTLSGDDDYIAGRNSNESNYFKLNLIGSSTYSTSIFFNTNSSLGLDPGYDAVVYGENSDNYPIFTHLVEENMGRSMAIQSLDNDDLANVTIPLGINANQGEAITFSINSSNLSSTTLVYLEDNVTNTFTLLNSGDYTLTPNMNLSGTGRFYLRVSNSTLSTIDHNLDQLSIYTNTTDKTIFIAGQLLEPTTASVYDVQGRLVSTTQLQTTVRSQAIDVSNLSPGIYVVKLHNAAQNKTQKVIIR</sequence>
<dbReference type="InterPro" id="IPR036116">
    <property type="entry name" value="FN3_sf"/>
</dbReference>
<evidence type="ECO:0000256" key="2">
    <source>
        <dbReference type="ARBA" id="ARBA00022737"/>
    </source>
</evidence>
<dbReference type="Proteomes" id="UP000256919">
    <property type="component" value="Unassembled WGS sequence"/>
</dbReference>
<reference evidence="4 5" key="1">
    <citation type="submission" date="2018-07" db="EMBL/GenBank/DDBJ databases">
        <title>Genomic Encyclopedia of Type Strains, Phase III (KMG-III): the genomes of soil and plant-associated and newly described type strains.</title>
        <authorList>
            <person name="Whitman W."/>
        </authorList>
    </citation>
    <scope>NUCLEOTIDE SEQUENCE [LARGE SCALE GENOMIC DNA]</scope>
    <source>
        <strain evidence="4 5">CECT 7948</strain>
    </source>
</reference>
<dbReference type="OrthoDB" id="1652165at2"/>
<dbReference type="Pfam" id="PF20009">
    <property type="entry name" value="GEVED"/>
    <property type="match status" value="1"/>
</dbReference>
<dbReference type="Gene3D" id="2.60.40.10">
    <property type="entry name" value="Immunoglobulins"/>
    <property type="match status" value="2"/>
</dbReference>
<comment type="caution">
    <text evidence="4">The sequence shown here is derived from an EMBL/GenBank/DDBJ whole genome shotgun (WGS) entry which is preliminary data.</text>
</comment>
<dbReference type="InterPro" id="IPR050991">
    <property type="entry name" value="ECM_Regulatory_Proteins"/>
</dbReference>
<dbReference type="InterPro" id="IPR001322">
    <property type="entry name" value="Lamin_tail_dom"/>
</dbReference>
<evidence type="ECO:0000259" key="3">
    <source>
        <dbReference type="PROSITE" id="PS51841"/>
    </source>
</evidence>
<keyword evidence="2" id="KW-0677">Repeat</keyword>
<dbReference type="SUPFAM" id="SSF74853">
    <property type="entry name" value="Lamin A/C globular tail domain"/>
    <property type="match status" value="1"/>
</dbReference>
<dbReference type="Pfam" id="PF18962">
    <property type="entry name" value="Por_Secre_tail"/>
    <property type="match status" value="1"/>
</dbReference>
<dbReference type="NCBIfam" id="TIGR04183">
    <property type="entry name" value="Por_Secre_tail"/>
    <property type="match status" value="1"/>
</dbReference>
<keyword evidence="1" id="KW-0732">Signal</keyword>
<dbReference type="SUPFAM" id="SSF141072">
    <property type="entry name" value="CalX-like"/>
    <property type="match status" value="1"/>
</dbReference>
<dbReference type="EMBL" id="QREI01000001">
    <property type="protein sequence ID" value="REE27464.1"/>
    <property type="molecule type" value="Genomic_DNA"/>
</dbReference>
<evidence type="ECO:0000256" key="1">
    <source>
        <dbReference type="ARBA" id="ARBA00022729"/>
    </source>
</evidence>
<dbReference type="InterPro" id="IPR045474">
    <property type="entry name" value="GEVED"/>
</dbReference>
<dbReference type="PROSITE" id="PS51841">
    <property type="entry name" value="LTD"/>
    <property type="match status" value="1"/>
</dbReference>
<dbReference type="InterPro" id="IPR013783">
    <property type="entry name" value="Ig-like_fold"/>
</dbReference>